<proteinExistence type="predicted"/>
<dbReference type="SUPFAM" id="SSF88723">
    <property type="entry name" value="PIN domain-like"/>
    <property type="match status" value="1"/>
</dbReference>
<feature type="domain" description="PIN" evidence="1">
    <location>
        <begin position="2"/>
        <end position="108"/>
    </location>
</feature>
<name>A0A850Q9R0_9RHOB</name>
<comment type="caution">
    <text evidence="2">The sequence shown here is derived from an EMBL/GenBank/DDBJ whole genome shotgun (WGS) entry which is preliminary data.</text>
</comment>
<dbReference type="RefSeq" id="WP_177157589.1">
    <property type="nucleotide sequence ID" value="NZ_JABCJE010000003.1"/>
</dbReference>
<dbReference type="Pfam" id="PF13470">
    <property type="entry name" value="PIN_3"/>
    <property type="match status" value="1"/>
</dbReference>
<dbReference type="EMBL" id="JABCJE010000003">
    <property type="protein sequence ID" value="NVO23688.1"/>
    <property type="molecule type" value="Genomic_DNA"/>
</dbReference>
<reference evidence="2 3" key="1">
    <citation type="submission" date="2020-04" db="EMBL/GenBank/DDBJ databases">
        <title>Donghicola sp., a member of the Rhodobacteraceae family isolated from mangrove forest in Thailand.</title>
        <authorList>
            <person name="Charoenyingcharoen P."/>
            <person name="Yukphan P."/>
        </authorList>
    </citation>
    <scope>NUCLEOTIDE SEQUENCE [LARGE SCALE GENOMIC DNA]</scope>
    <source>
        <strain evidence="2 3">B5-SW-15</strain>
    </source>
</reference>
<protein>
    <submittedName>
        <fullName evidence="2">PIN domain-containing protein</fullName>
    </submittedName>
</protein>
<evidence type="ECO:0000259" key="1">
    <source>
        <dbReference type="Pfam" id="PF13470"/>
    </source>
</evidence>
<dbReference type="InterPro" id="IPR002716">
    <property type="entry name" value="PIN_dom"/>
</dbReference>
<dbReference type="Proteomes" id="UP000592216">
    <property type="component" value="Unassembled WGS sequence"/>
</dbReference>
<dbReference type="AlphaFoldDB" id="A0A850Q9R0"/>
<evidence type="ECO:0000313" key="2">
    <source>
        <dbReference type="EMBL" id="NVO23688.1"/>
    </source>
</evidence>
<evidence type="ECO:0000313" key="3">
    <source>
        <dbReference type="Proteomes" id="UP000592216"/>
    </source>
</evidence>
<organism evidence="2 3">
    <name type="scientific">Donghicola mangrovi</name>
    <dbReference type="NCBI Taxonomy" id="2729614"/>
    <lineage>
        <taxon>Bacteria</taxon>
        <taxon>Pseudomonadati</taxon>
        <taxon>Pseudomonadota</taxon>
        <taxon>Alphaproteobacteria</taxon>
        <taxon>Rhodobacterales</taxon>
        <taxon>Roseobacteraceae</taxon>
        <taxon>Donghicola</taxon>
    </lineage>
</organism>
<gene>
    <name evidence="2" type="ORF">HJ536_10000</name>
</gene>
<accession>A0A850Q9R0</accession>
<dbReference type="InterPro" id="IPR029060">
    <property type="entry name" value="PIN-like_dom_sf"/>
</dbReference>
<dbReference type="NCBIfam" id="NF046100">
    <property type="entry name" value="RSP_2648_fam_PIN"/>
    <property type="match status" value="1"/>
</dbReference>
<sequence>MKVLLDACVLYPTVMREVLIGAAKAGLYQPLWSARILEEWRRAAARLGPVEGMQAEGEIVMLRADFPAATVSGFEQIEPRLYLPDSGDVHVLAAAIKGSADTIVTMNAKDFPRHTLAEEGIQRLDPDQFLLTLHDTAPDTVAALVETVRSNAEKMDHVHRDARALLKKARMPRLGKRLG</sequence>